<proteinExistence type="predicted"/>
<accession>A0A0N1KSG8</accession>
<evidence type="ECO:0000313" key="1">
    <source>
        <dbReference type="EMBL" id="KPE51018.1"/>
    </source>
</evidence>
<dbReference type="AlphaFoldDB" id="A0A0N1KSG8"/>
<reference evidence="1 2" key="1">
    <citation type="journal article" date="2015" name="Genom Data">
        <title>Draft genome sequence of a multidrug-resistant Chryseobacterium indologenes isolate from Malaysia.</title>
        <authorList>
            <person name="Yu C.Y."/>
            <person name="Ang G.Y."/>
            <person name="Cheng H.J."/>
            <person name="Cheong Y.M."/>
            <person name="Yin W.F."/>
            <person name="Chan K.G."/>
        </authorList>
    </citation>
    <scope>NUCLEOTIDE SEQUENCE [LARGE SCALE GENOMIC DNA]</scope>
    <source>
        <strain evidence="1 2">CI_885</strain>
    </source>
</reference>
<dbReference type="OrthoDB" id="10006796at2"/>
<organism evidence="1 2">
    <name type="scientific">Chryseobacterium indologenes</name>
    <name type="common">Flavobacterium indologenes</name>
    <dbReference type="NCBI Taxonomy" id="253"/>
    <lineage>
        <taxon>Bacteria</taxon>
        <taxon>Pseudomonadati</taxon>
        <taxon>Bacteroidota</taxon>
        <taxon>Flavobacteriia</taxon>
        <taxon>Flavobacteriales</taxon>
        <taxon>Weeksellaceae</taxon>
        <taxon>Chryseobacterium group</taxon>
        <taxon>Chryseobacterium</taxon>
    </lineage>
</organism>
<sequence>MNKYEFFNEEKSIIRHNLVPEMLIEVIKLPRVNDYTSVGLGFDDIFDEKIIKGWHFIFKVMNDEDFEDVEDFSHIRSILKRAGKWYQAKIVVGEIKLDKFKSAAPTFEDNEFKLIRSDLPGLWLLAHKETAIIIEFEEYNFNETQKISELTSVNLDLMSYAKLMRLAGEWLALNNPEII</sequence>
<gene>
    <name evidence="1" type="ORF">AOB46_12590</name>
</gene>
<dbReference type="PATRIC" id="fig|253.9.peg.4370"/>
<evidence type="ECO:0000313" key="2">
    <source>
        <dbReference type="Proteomes" id="UP000037953"/>
    </source>
</evidence>
<dbReference type="RefSeq" id="WP_062699795.1">
    <property type="nucleotide sequence ID" value="NZ_LJOD01000007.1"/>
</dbReference>
<name>A0A0N1KSG8_CHRID</name>
<reference evidence="2" key="2">
    <citation type="submission" date="2015-09" db="EMBL/GenBank/DDBJ databases">
        <title>Draft genome sequence of a multidrug-resistant Chryseobacterium indologenes isolate from Malaysia.</title>
        <authorList>
            <person name="Yu C.Y."/>
            <person name="Ang G.Y."/>
            <person name="Chan K.-G."/>
        </authorList>
    </citation>
    <scope>NUCLEOTIDE SEQUENCE [LARGE SCALE GENOMIC DNA]</scope>
    <source>
        <strain evidence="2">CI_885</strain>
    </source>
</reference>
<comment type="caution">
    <text evidence="1">The sequence shown here is derived from an EMBL/GenBank/DDBJ whole genome shotgun (WGS) entry which is preliminary data.</text>
</comment>
<dbReference type="EMBL" id="LJOD01000007">
    <property type="protein sequence ID" value="KPE51018.1"/>
    <property type="molecule type" value="Genomic_DNA"/>
</dbReference>
<dbReference type="Proteomes" id="UP000037953">
    <property type="component" value="Unassembled WGS sequence"/>
</dbReference>
<protein>
    <submittedName>
        <fullName evidence="1">Uncharacterized protein</fullName>
    </submittedName>
</protein>